<dbReference type="Proteomes" id="UP000319663">
    <property type="component" value="Unassembled WGS sequence"/>
</dbReference>
<protein>
    <recommendedName>
        <fullName evidence="7">Glucose-methanol-choline oxidoreductase N-terminal domain-containing protein</fullName>
    </recommendedName>
</protein>
<proteinExistence type="inferred from homology"/>
<comment type="similarity">
    <text evidence="1">Belongs to the GMC oxidoreductase family.</text>
</comment>
<dbReference type="PANTHER" id="PTHR11552:SF80">
    <property type="entry name" value="GMC OXIDOREDUCTASE"/>
    <property type="match status" value="1"/>
</dbReference>
<dbReference type="SUPFAM" id="SSF54373">
    <property type="entry name" value="FAD-linked reductases, C-terminal domain"/>
    <property type="match status" value="1"/>
</dbReference>
<sequence>MQEFSQGLKWAQPEPTSPEYEYIIVGSGAGGGPLAANLARLGRIVLLLEAGDDQGDNLTASVPAFHAFATEDAALRWDFFVKHYDDDEQAVKDPKMTWETPDGSVYIGLHPPSGSQQKGIYYPRAGTLGGCTMHNALVAVLPPDADWEYIAQITNDQSWNPQAMRRYWERLERCQYLPDGTAGHGFSGWLETEHTDPEMLTSQEPFIKAAMKVVSAHGPGDSQTEIYDDINSLHPKSLTGVYKIPLSMSKRGRRSSPRDYLVATASARKEDGSKKYHLHIRTKSLVTRVLFSESAEKPRAVGVEFLEGKSLYKADPRYIEHRRPPMHRVYASREVILAGGVFNTPQLLKLSGIGPKEEIEYFGIPPVMDLPGVGTNLQDNYEYAVIIQSDKVISAYRKSLLGYAGDALLEQWVSEGTGPYKANGDSIGDEDEVRAWSRSFSASINRFCWNILKVHPRNSTAGTVKLRSANPQDMPEINFRYFDGRHDSNDPEHDLIAMADAVTFVRELYVTASRPERPLIEESPGPSVRGRQNIMADIKNNCFGHHASSTCAIGADDDPMACLNSRFQVRGVEGLRVVDASVFPRVPGSFPQLATYMISEKATDVIVEDEGLNVDLSVLEAGLGDLALRDG</sequence>
<dbReference type="Pfam" id="PF00732">
    <property type="entry name" value="GMC_oxred_N"/>
    <property type="match status" value="1"/>
</dbReference>
<gene>
    <name evidence="5" type="ORF">MPDQ_006194</name>
</gene>
<dbReference type="Pfam" id="PF05199">
    <property type="entry name" value="GMC_oxred_C"/>
    <property type="match status" value="1"/>
</dbReference>
<dbReference type="InterPro" id="IPR012132">
    <property type="entry name" value="GMC_OxRdtase"/>
</dbReference>
<dbReference type="InterPro" id="IPR007867">
    <property type="entry name" value="GMC_OxRtase_C"/>
</dbReference>
<feature type="domain" description="Glucose-methanol-choline oxidoreductase C-terminal" evidence="4">
    <location>
        <begin position="461"/>
        <end position="598"/>
    </location>
</feature>
<dbReference type="GO" id="GO:0016614">
    <property type="term" value="F:oxidoreductase activity, acting on CH-OH group of donors"/>
    <property type="evidence" value="ECO:0007669"/>
    <property type="project" value="InterPro"/>
</dbReference>
<keyword evidence="2" id="KW-0285">Flavoprotein</keyword>
<dbReference type="STRING" id="5098.A0A507QZI7"/>
<dbReference type="InterPro" id="IPR000172">
    <property type="entry name" value="GMC_OxRdtase_N"/>
</dbReference>
<dbReference type="PIRSF" id="PIRSF000137">
    <property type="entry name" value="Alcohol_oxidase"/>
    <property type="match status" value="1"/>
</dbReference>
<dbReference type="Gene3D" id="3.50.50.60">
    <property type="entry name" value="FAD/NAD(P)-binding domain"/>
    <property type="match status" value="1"/>
</dbReference>
<dbReference type="SUPFAM" id="SSF51905">
    <property type="entry name" value="FAD/NAD(P)-binding domain"/>
    <property type="match status" value="1"/>
</dbReference>
<dbReference type="InterPro" id="IPR036188">
    <property type="entry name" value="FAD/NAD-bd_sf"/>
</dbReference>
<comment type="caution">
    <text evidence="5">The sequence shown here is derived from an EMBL/GenBank/DDBJ whole genome shotgun (WGS) entry which is preliminary data.</text>
</comment>
<dbReference type="PANTHER" id="PTHR11552">
    <property type="entry name" value="GLUCOSE-METHANOL-CHOLINE GMC OXIDOREDUCTASE"/>
    <property type="match status" value="1"/>
</dbReference>
<evidence type="ECO:0000259" key="3">
    <source>
        <dbReference type="Pfam" id="PF00732"/>
    </source>
</evidence>
<evidence type="ECO:0000259" key="4">
    <source>
        <dbReference type="Pfam" id="PF05199"/>
    </source>
</evidence>
<evidence type="ECO:0000256" key="1">
    <source>
        <dbReference type="ARBA" id="ARBA00010790"/>
    </source>
</evidence>
<name>A0A507QZI7_MONPU</name>
<evidence type="ECO:0000256" key="2">
    <source>
        <dbReference type="PIRSR" id="PIRSR000137-2"/>
    </source>
</evidence>
<dbReference type="AlphaFoldDB" id="A0A507QZI7"/>
<evidence type="ECO:0000313" key="5">
    <source>
        <dbReference type="EMBL" id="TQB73109.1"/>
    </source>
</evidence>
<dbReference type="GO" id="GO:0050660">
    <property type="term" value="F:flavin adenine dinucleotide binding"/>
    <property type="evidence" value="ECO:0007669"/>
    <property type="project" value="InterPro"/>
</dbReference>
<comment type="cofactor">
    <cofactor evidence="2">
        <name>FAD</name>
        <dbReference type="ChEBI" id="CHEBI:57692"/>
    </cofactor>
</comment>
<feature type="binding site" evidence="2">
    <location>
        <position position="286"/>
    </location>
    <ligand>
        <name>FAD</name>
        <dbReference type="ChEBI" id="CHEBI:57692"/>
    </ligand>
</feature>
<dbReference type="Gene3D" id="3.30.410.40">
    <property type="match status" value="1"/>
</dbReference>
<accession>A0A507QZI7</accession>
<feature type="binding site" evidence="2">
    <location>
        <begin position="591"/>
        <end position="592"/>
    </location>
    <ligand>
        <name>FAD</name>
        <dbReference type="ChEBI" id="CHEBI:57692"/>
    </ligand>
</feature>
<keyword evidence="6" id="KW-1185">Reference proteome</keyword>
<keyword evidence="2" id="KW-0274">FAD</keyword>
<feature type="binding site" evidence="2">
    <location>
        <begin position="135"/>
        <end position="138"/>
    </location>
    <ligand>
        <name>FAD</name>
        <dbReference type="ChEBI" id="CHEBI:57692"/>
    </ligand>
</feature>
<organism evidence="5 6">
    <name type="scientific">Monascus purpureus</name>
    <name type="common">Red mold</name>
    <name type="synonym">Monascus anka</name>
    <dbReference type="NCBI Taxonomy" id="5098"/>
    <lineage>
        <taxon>Eukaryota</taxon>
        <taxon>Fungi</taxon>
        <taxon>Dikarya</taxon>
        <taxon>Ascomycota</taxon>
        <taxon>Pezizomycotina</taxon>
        <taxon>Eurotiomycetes</taxon>
        <taxon>Eurotiomycetidae</taxon>
        <taxon>Eurotiales</taxon>
        <taxon>Aspergillaceae</taxon>
        <taxon>Monascus</taxon>
    </lineage>
</organism>
<evidence type="ECO:0000313" key="6">
    <source>
        <dbReference type="Proteomes" id="UP000319663"/>
    </source>
</evidence>
<evidence type="ECO:0008006" key="7">
    <source>
        <dbReference type="Google" id="ProtNLM"/>
    </source>
</evidence>
<dbReference type="EMBL" id="VIFY01000050">
    <property type="protein sequence ID" value="TQB73109.1"/>
    <property type="molecule type" value="Genomic_DNA"/>
</dbReference>
<reference evidence="5 6" key="1">
    <citation type="submission" date="2019-06" db="EMBL/GenBank/DDBJ databases">
        <title>Wine fermentation using esterase from Monascus purpureus.</title>
        <authorList>
            <person name="Geng C."/>
            <person name="Zhang Y."/>
        </authorList>
    </citation>
    <scope>NUCLEOTIDE SEQUENCE [LARGE SCALE GENOMIC DNA]</scope>
    <source>
        <strain evidence="5">HQ1</strain>
    </source>
</reference>
<feature type="domain" description="Glucose-methanol-choline oxidoreductase N-terminal" evidence="3">
    <location>
        <begin position="116"/>
        <end position="381"/>
    </location>
</feature>